<dbReference type="EMBL" id="DS989726">
    <property type="protein sequence ID" value="EEA05234.1"/>
    <property type="molecule type" value="Genomic_DNA"/>
</dbReference>
<dbReference type="FunFam" id="3.30.479.30:FF:000004">
    <property type="entry name" value="Putative membrane protease family, stomatin"/>
    <property type="match status" value="1"/>
</dbReference>
<feature type="domain" description="Band 7" evidence="4">
    <location>
        <begin position="70"/>
        <end position="229"/>
    </location>
</feature>
<dbReference type="STRING" id="441375.B6AAJ3"/>
<dbReference type="GO" id="GO:0098552">
    <property type="term" value="C:side of membrane"/>
    <property type="evidence" value="ECO:0007669"/>
    <property type="project" value="UniProtKB-ARBA"/>
</dbReference>
<evidence type="ECO:0000313" key="6">
    <source>
        <dbReference type="Proteomes" id="UP000001460"/>
    </source>
</evidence>
<dbReference type="InterPro" id="IPR050710">
    <property type="entry name" value="Band7/mec-2_domain"/>
</dbReference>
<dbReference type="PRINTS" id="PR00721">
    <property type="entry name" value="STOMATIN"/>
</dbReference>
<accession>B6AAJ3</accession>
<dbReference type="GO" id="GO:0005886">
    <property type="term" value="C:plasma membrane"/>
    <property type="evidence" value="ECO:0007669"/>
    <property type="project" value="UniProtKB-ARBA"/>
</dbReference>
<keyword evidence="3" id="KW-0496">Mitochondrion</keyword>
<dbReference type="SMART" id="SM00244">
    <property type="entry name" value="PHB"/>
    <property type="match status" value="1"/>
</dbReference>
<dbReference type="AlphaFoldDB" id="B6AAJ3"/>
<evidence type="ECO:0000259" key="4">
    <source>
        <dbReference type="SMART" id="SM00244"/>
    </source>
</evidence>
<proteinExistence type="inferred from homology"/>
<dbReference type="Pfam" id="PF16200">
    <property type="entry name" value="Band_7_C"/>
    <property type="match status" value="1"/>
</dbReference>
<dbReference type="SUPFAM" id="SSF117892">
    <property type="entry name" value="Band 7/SPFH domain"/>
    <property type="match status" value="1"/>
</dbReference>
<keyword evidence="6" id="KW-1185">Reference proteome</keyword>
<dbReference type="GO" id="GO:0005739">
    <property type="term" value="C:mitochondrion"/>
    <property type="evidence" value="ECO:0007669"/>
    <property type="project" value="UniProtKB-SubCell"/>
</dbReference>
<evidence type="ECO:0000313" key="5">
    <source>
        <dbReference type="EMBL" id="EEA05234.1"/>
    </source>
</evidence>
<evidence type="ECO:0000256" key="1">
    <source>
        <dbReference type="ARBA" id="ARBA00004173"/>
    </source>
</evidence>
<name>B6AAJ3_CRYMR</name>
<comment type="subcellular location">
    <subcellularLocation>
        <location evidence="1">Mitochondrion</location>
    </subcellularLocation>
</comment>
<dbReference type="GeneID" id="6994678"/>
<dbReference type="VEuPathDB" id="CryptoDB:CMU_043080"/>
<comment type="similarity">
    <text evidence="2">Belongs to the band 7/mec-2 family.</text>
</comment>
<dbReference type="Gene3D" id="3.30.479.30">
    <property type="entry name" value="Band 7 domain"/>
    <property type="match status" value="1"/>
</dbReference>
<dbReference type="Proteomes" id="UP000001460">
    <property type="component" value="Unassembled WGS sequence"/>
</dbReference>
<evidence type="ECO:0000256" key="3">
    <source>
        <dbReference type="ARBA" id="ARBA00023128"/>
    </source>
</evidence>
<dbReference type="InterPro" id="IPR001972">
    <property type="entry name" value="Stomatin_HflK_fam"/>
</dbReference>
<dbReference type="RefSeq" id="XP_002139583.1">
    <property type="nucleotide sequence ID" value="XM_002139547.1"/>
</dbReference>
<dbReference type="OMA" id="YLQMLPK"/>
<dbReference type="PANTHER" id="PTHR43327:SF10">
    <property type="entry name" value="STOMATIN-LIKE PROTEIN 2, MITOCHONDRIAL"/>
    <property type="match status" value="1"/>
</dbReference>
<dbReference type="PANTHER" id="PTHR43327">
    <property type="entry name" value="STOMATIN-LIKE PROTEIN 2, MITOCHONDRIAL"/>
    <property type="match status" value="1"/>
</dbReference>
<dbReference type="GO" id="GO:0007005">
    <property type="term" value="P:mitochondrion organization"/>
    <property type="evidence" value="ECO:0007669"/>
    <property type="project" value="TreeGrafter"/>
</dbReference>
<gene>
    <name evidence="5" type="ORF">CMU_043080</name>
</gene>
<dbReference type="Pfam" id="PF01145">
    <property type="entry name" value="Band_7"/>
    <property type="match status" value="1"/>
</dbReference>
<dbReference type="InterPro" id="IPR001107">
    <property type="entry name" value="Band_7"/>
</dbReference>
<dbReference type="CDD" id="cd08829">
    <property type="entry name" value="SPFH_paraslipin"/>
    <property type="match status" value="1"/>
</dbReference>
<dbReference type="OrthoDB" id="434619at2759"/>
<organism evidence="5 6">
    <name type="scientific">Cryptosporidium muris (strain RN66)</name>
    <dbReference type="NCBI Taxonomy" id="441375"/>
    <lineage>
        <taxon>Eukaryota</taxon>
        <taxon>Sar</taxon>
        <taxon>Alveolata</taxon>
        <taxon>Apicomplexa</taxon>
        <taxon>Conoidasida</taxon>
        <taxon>Coccidia</taxon>
        <taxon>Eucoccidiorida</taxon>
        <taxon>Eimeriorina</taxon>
        <taxon>Cryptosporidiidae</taxon>
        <taxon>Cryptosporidium</taxon>
    </lineage>
</organism>
<reference evidence="5" key="1">
    <citation type="submission" date="2008-06" db="EMBL/GenBank/DDBJ databases">
        <authorList>
            <person name="Lorenzi H."/>
            <person name="Inman J."/>
            <person name="Miller J."/>
            <person name="Schobel S."/>
            <person name="Amedeo P."/>
            <person name="Caler E.V."/>
            <person name="da Silva J."/>
        </authorList>
    </citation>
    <scope>NUCLEOTIDE SEQUENCE [LARGE SCALE GENOMIC DNA]</scope>
    <source>
        <strain evidence="5">RN66</strain>
    </source>
</reference>
<dbReference type="InterPro" id="IPR036013">
    <property type="entry name" value="Band_7/SPFH_dom_sf"/>
</dbReference>
<dbReference type="eggNOG" id="KOG2620">
    <property type="taxonomic scope" value="Eukaryota"/>
</dbReference>
<dbReference type="InterPro" id="IPR032435">
    <property type="entry name" value="STML2-like_C"/>
</dbReference>
<sequence>MVLFKLKRLNSIPYYLTSVYLSPLYKLSTRTWQTNKSTYNSYKSITTSLTKPNVNSSHDNRLYRFYNHHFGLVIVPEQIALVIERFGRFNRILNSGLNWLIPFVDKIAYVHSLKEEAILIPNQTAITKDNVTIQIDGVLYIKVENPHATSYGVDNPYFAIVQLAQTTMRSELGKLSLDSTFLERDNLNKFIVKAINEAAQINWGIKCMRYEIRDIILPTSIKNAMERQAEAERKKRADILISEGERESRINLAFGKKESDILHAIGEAKALNEKTLAISKSIETIGKLLSNDEASKLYLAQQYIQAFGNLTKNNNSTIIVPSNISDISGMISQSLAIYSKLNSQSNNVTQ</sequence>
<evidence type="ECO:0000256" key="2">
    <source>
        <dbReference type="ARBA" id="ARBA00008164"/>
    </source>
</evidence>
<protein>
    <submittedName>
        <fullName evidence="5">Stomatin-like protein 2, putative</fullName>
    </submittedName>
</protein>